<proteinExistence type="predicted"/>
<dbReference type="EMBL" id="CACRXK020022200">
    <property type="protein sequence ID" value="CAB4036590.1"/>
    <property type="molecule type" value="Genomic_DNA"/>
</dbReference>
<comment type="caution">
    <text evidence="1">The sequence shown here is derived from an EMBL/GenBank/DDBJ whole genome shotgun (WGS) entry which is preliminary data.</text>
</comment>
<name>A0A7D9LP21_PARCT</name>
<organism evidence="1 2">
    <name type="scientific">Paramuricea clavata</name>
    <name type="common">Red gorgonian</name>
    <name type="synonym">Violescent sea-whip</name>
    <dbReference type="NCBI Taxonomy" id="317549"/>
    <lineage>
        <taxon>Eukaryota</taxon>
        <taxon>Metazoa</taxon>
        <taxon>Cnidaria</taxon>
        <taxon>Anthozoa</taxon>
        <taxon>Octocorallia</taxon>
        <taxon>Malacalcyonacea</taxon>
        <taxon>Plexauridae</taxon>
        <taxon>Paramuricea</taxon>
    </lineage>
</organism>
<dbReference type="AlphaFoldDB" id="A0A7D9LP21"/>
<feature type="non-terminal residue" evidence="1">
    <location>
        <position position="1"/>
    </location>
</feature>
<keyword evidence="2" id="KW-1185">Reference proteome</keyword>
<gene>
    <name evidence="1" type="ORF">PACLA_8A036008</name>
</gene>
<accession>A0A7D9LP21</accession>
<dbReference type="OrthoDB" id="6288062at2759"/>
<reference evidence="1" key="1">
    <citation type="submission" date="2020-04" db="EMBL/GenBank/DDBJ databases">
        <authorList>
            <person name="Alioto T."/>
            <person name="Alioto T."/>
            <person name="Gomez Garrido J."/>
        </authorList>
    </citation>
    <scope>NUCLEOTIDE SEQUENCE</scope>
    <source>
        <strain evidence="1">A484AB</strain>
    </source>
</reference>
<protein>
    <submittedName>
        <fullName evidence="1">Uncharacterized protein</fullName>
    </submittedName>
</protein>
<dbReference type="Proteomes" id="UP001152795">
    <property type="component" value="Unassembled WGS sequence"/>
</dbReference>
<evidence type="ECO:0000313" key="2">
    <source>
        <dbReference type="Proteomes" id="UP001152795"/>
    </source>
</evidence>
<evidence type="ECO:0000313" key="1">
    <source>
        <dbReference type="EMBL" id="CAB4036590.1"/>
    </source>
</evidence>
<sequence length="81" mass="9190">TDLDTISAWAKDNNMNLNPKKCKEMVVCPLKHTPDLAPLLLNDKVVSHKVLGMTIMDHLKWNKNTNEIISKDQNVTYNQSA</sequence>